<dbReference type="CDD" id="cd00561">
    <property type="entry name" value="CobA_ACA"/>
    <property type="match status" value="1"/>
</dbReference>
<dbReference type="Proteomes" id="UP000214975">
    <property type="component" value="Chromosome"/>
</dbReference>
<evidence type="ECO:0000313" key="1">
    <source>
        <dbReference type="EMBL" id="AST58672.1"/>
    </source>
</evidence>
<accession>A0A223I1S4</accession>
<dbReference type="SUPFAM" id="SSF52540">
    <property type="entry name" value="P-loop containing nucleoside triphosphate hydrolases"/>
    <property type="match status" value="1"/>
</dbReference>
<dbReference type="GeneID" id="93863904"/>
<dbReference type="RefSeq" id="WP_013297548.1">
    <property type="nucleotide sequence ID" value="NZ_CP016893.1"/>
</dbReference>
<dbReference type="GO" id="GO:0005524">
    <property type="term" value="F:ATP binding"/>
    <property type="evidence" value="ECO:0007669"/>
    <property type="project" value="InterPro"/>
</dbReference>
<dbReference type="Pfam" id="PF02572">
    <property type="entry name" value="CobA_CobO_BtuR"/>
    <property type="match status" value="1"/>
</dbReference>
<sequence>MKNGLIQIYTGDGKGKTTAAIGLGVRALGRNYKIYMVQFLKGRDTGELHILNNYENFKVFRFQSSEKFFFQMTEEEKNILKDEMHKAYEFIEDILKNSECDMLILDEIMGVIHNNIYSVDDVLKLMREKPDTMEMVLTGRNAPKELIENADLVTEMKLIKHPYEKGIPARYGIEF</sequence>
<gene>
    <name evidence="1" type="ORF">Thert_02859</name>
</gene>
<name>A0A223I1S4_THETR</name>
<organism evidence="1 2">
    <name type="scientific">Thermoanaerobacterium thermosaccharolyticum</name>
    <name type="common">Clostridium thermosaccharolyticum</name>
    <dbReference type="NCBI Taxonomy" id="1517"/>
    <lineage>
        <taxon>Bacteria</taxon>
        <taxon>Bacillati</taxon>
        <taxon>Bacillota</taxon>
        <taxon>Clostridia</taxon>
        <taxon>Thermoanaerobacterales</taxon>
        <taxon>Thermoanaerobacteraceae</taxon>
        <taxon>Thermoanaerobacterium</taxon>
    </lineage>
</organism>
<reference evidence="1 2" key="1">
    <citation type="submission" date="2016-08" db="EMBL/GenBank/DDBJ databases">
        <title>A novel genetic cassette of butanologenic Thermoanaerobacterium thermosaccharolyticum that directly convert cellulose to butanol.</title>
        <authorList>
            <person name="Li T."/>
            <person name="He J."/>
        </authorList>
    </citation>
    <scope>NUCLEOTIDE SEQUENCE [LARGE SCALE GENOMIC DNA]</scope>
    <source>
        <strain evidence="1 2">TG57</strain>
    </source>
</reference>
<dbReference type="InterPro" id="IPR003724">
    <property type="entry name" value="CblAdoTrfase_CobA"/>
</dbReference>
<proteinExistence type="predicted"/>
<dbReference type="GO" id="GO:0009236">
    <property type="term" value="P:cobalamin biosynthetic process"/>
    <property type="evidence" value="ECO:0007669"/>
    <property type="project" value="InterPro"/>
</dbReference>
<dbReference type="InterPro" id="IPR027417">
    <property type="entry name" value="P-loop_NTPase"/>
</dbReference>
<evidence type="ECO:0000313" key="2">
    <source>
        <dbReference type="Proteomes" id="UP000214975"/>
    </source>
</evidence>
<dbReference type="PANTHER" id="PTHR46638:SF1">
    <property type="entry name" value="CORRINOID ADENOSYLTRANSFERASE"/>
    <property type="match status" value="1"/>
</dbReference>
<dbReference type="EMBL" id="CP016893">
    <property type="protein sequence ID" value="AST58672.1"/>
    <property type="molecule type" value="Genomic_DNA"/>
</dbReference>
<dbReference type="PANTHER" id="PTHR46638">
    <property type="entry name" value="CORRINOID ADENOSYLTRANSFERASE"/>
    <property type="match status" value="1"/>
</dbReference>
<dbReference type="Gene3D" id="3.40.50.300">
    <property type="entry name" value="P-loop containing nucleotide triphosphate hydrolases"/>
    <property type="match status" value="1"/>
</dbReference>
<dbReference type="AlphaFoldDB" id="A0A223I1S4"/>
<protein>
    <submittedName>
        <fullName evidence="1">Atp:corrinoid adenosyltransferase</fullName>
    </submittedName>
</protein>
<dbReference type="PIRSF" id="PIRSF015617">
    <property type="entry name" value="Adensltrnsf_CobA"/>
    <property type="match status" value="1"/>
</dbReference>
<dbReference type="GO" id="GO:0008817">
    <property type="term" value="F:corrinoid adenosyltransferase activity"/>
    <property type="evidence" value="ECO:0007669"/>
    <property type="project" value="InterPro"/>
</dbReference>
<keyword evidence="1" id="KW-0808">Transferase</keyword>
<dbReference type="OMA" id="HAMGEGF"/>